<feature type="non-terminal residue" evidence="1">
    <location>
        <position position="53"/>
    </location>
</feature>
<reference evidence="1 2" key="1">
    <citation type="journal article" date="2021" name="Nat. Plants">
        <title>The Taxus genome provides insights into paclitaxel biosynthesis.</title>
        <authorList>
            <person name="Xiong X."/>
            <person name="Gou J."/>
            <person name="Liao Q."/>
            <person name="Li Y."/>
            <person name="Zhou Q."/>
            <person name="Bi G."/>
            <person name="Li C."/>
            <person name="Du R."/>
            <person name="Wang X."/>
            <person name="Sun T."/>
            <person name="Guo L."/>
            <person name="Liang H."/>
            <person name="Lu P."/>
            <person name="Wu Y."/>
            <person name="Zhang Z."/>
            <person name="Ro D.K."/>
            <person name="Shang Y."/>
            <person name="Huang S."/>
            <person name="Yan J."/>
        </authorList>
    </citation>
    <scope>NUCLEOTIDE SEQUENCE [LARGE SCALE GENOMIC DNA]</scope>
    <source>
        <strain evidence="1">Ta-2019</strain>
    </source>
</reference>
<dbReference type="AlphaFoldDB" id="A0AA38CL82"/>
<proteinExistence type="predicted"/>
<organism evidence="1 2">
    <name type="scientific">Taxus chinensis</name>
    <name type="common">Chinese yew</name>
    <name type="synonym">Taxus wallichiana var. chinensis</name>
    <dbReference type="NCBI Taxonomy" id="29808"/>
    <lineage>
        <taxon>Eukaryota</taxon>
        <taxon>Viridiplantae</taxon>
        <taxon>Streptophyta</taxon>
        <taxon>Embryophyta</taxon>
        <taxon>Tracheophyta</taxon>
        <taxon>Spermatophyta</taxon>
        <taxon>Pinopsida</taxon>
        <taxon>Pinidae</taxon>
        <taxon>Conifers II</taxon>
        <taxon>Cupressales</taxon>
        <taxon>Taxaceae</taxon>
        <taxon>Taxus</taxon>
    </lineage>
</organism>
<dbReference type="EMBL" id="JAHRHJ020000009">
    <property type="protein sequence ID" value="KAH9301667.1"/>
    <property type="molecule type" value="Genomic_DNA"/>
</dbReference>
<accession>A0AA38CL82</accession>
<evidence type="ECO:0000313" key="2">
    <source>
        <dbReference type="Proteomes" id="UP000824469"/>
    </source>
</evidence>
<comment type="caution">
    <text evidence="1">The sequence shown here is derived from an EMBL/GenBank/DDBJ whole genome shotgun (WGS) entry which is preliminary data.</text>
</comment>
<sequence>SWAHPFFVLPSRNETPSCLMLVRRSWTPPFFLPWPHWILFTPGARGAFGKCGG</sequence>
<gene>
    <name evidence="1" type="ORF">KI387_013250</name>
</gene>
<evidence type="ECO:0000313" key="1">
    <source>
        <dbReference type="EMBL" id="KAH9301667.1"/>
    </source>
</evidence>
<feature type="non-terminal residue" evidence="1">
    <location>
        <position position="1"/>
    </location>
</feature>
<name>A0AA38CL82_TAXCH</name>
<keyword evidence="2" id="KW-1185">Reference proteome</keyword>
<dbReference type="Proteomes" id="UP000824469">
    <property type="component" value="Unassembled WGS sequence"/>
</dbReference>
<protein>
    <submittedName>
        <fullName evidence="1">Uncharacterized protein</fullName>
    </submittedName>
</protein>